<keyword evidence="8" id="KW-0464">Manganese</keyword>
<evidence type="ECO:0000313" key="13">
    <source>
        <dbReference type="EMBL" id="QPC47269.1"/>
    </source>
</evidence>
<dbReference type="PANTHER" id="PTHR34699:SF2">
    <property type="entry name" value="NON-CANONICAL PURINE NTP PHOSPHATASE_PRRC1 DOMAIN-CONTAINING PROTEIN"/>
    <property type="match status" value="1"/>
</dbReference>
<dbReference type="EC" id="3.6.1.73" evidence="9"/>
<comment type="cofactor">
    <cofactor evidence="1">
        <name>Mn(2+)</name>
        <dbReference type="ChEBI" id="CHEBI:29035"/>
    </cofactor>
</comment>
<evidence type="ECO:0000256" key="5">
    <source>
        <dbReference type="ARBA" id="ARBA00022801"/>
    </source>
</evidence>
<feature type="domain" description="Non-canonical purine NTP phosphatase/PRRC1" evidence="12">
    <location>
        <begin position="6"/>
        <end position="158"/>
    </location>
</feature>
<evidence type="ECO:0000256" key="10">
    <source>
        <dbReference type="ARBA" id="ARBA00048174"/>
    </source>
</evidence>
<dbReference type="KEGG" id="mcui:G8O30_09935"/>
<dbReference type="Proteomes" id="UP000593626">
    <property type="component" value="Chromosome"/>
</dbReference>
<dbReference type="RefSeq" id="WP_239671935.1">
    <property type="nucleotide sequence ID" value="NZ_CP049742.1"/>
</dbReference>
<dbReference type="Gene3D" id="3.90.950.10">
    <property type="match status" value="1"/>
</dbReference>
<sequence length="168" mass="18441">MKVMVGSKNPTKIEAVTNAFISCEYKIEVQGSDIPSFVSAQPIGHEETKLGAINRAKQAVIGNDIGIGLEAGIVIMDDAYYLCNWGALVHSSGELFVAGGLLLPLPNFLYEHLHAGEELGPLVDQFWNRQNTKHQEGIAGILTNNRVKRTDLFVQVVLPLIGQWEESR</sequence>
<evidence type="ECO:0000256" key="9">
    <source>
        <dbReference type="ARBA" id="ARBA00038901"/>
    </source>
</evidence>
<dbReference type="GO" id="GO:0000166">
    <property type="term" value="F:nucleotide binding"/>
    <property type="evidence" value="ECO:0007669"/>
    <property type="project" value="UniProtKB-KW"/>
</dbReference>
<keyword evidence="7" id="KW-0546">Nucleotide metabolism</keyword>
<keyword evidence="4" id="KW-0547">Nucleotide-binding</keyword>
<keyword evidence="14" id="KW-1185">Reference proteome</keyword>
<name>A0A7S8HFU1_9BACI</name>
<dbReference type="AlphaFoldDB" id="A0A7S8HFU1"/>
<accession>A0A7S8HFU1</accession>
<dbReference type="InterPro" id="IPR026533">
    <property type="entry name" value="NTPase/PRRC1"/>
</dbReference>
<comment type="catalytic activity">
    <reaction evidence="10">
        <text>ITP + H2O = IDP + phosphate + H(+)</text>
        <dbReference type="Rhea" id="RHEA:28330"/>
        <dbReference type="ChEBI" id="CHEBI:15377"/>
        <dbReference type="ChEBI" id="CHEBI:15378"/>
        <dbReference type="ChEBI" id="CHEBI:43474"/>
        <dbReference type="ChEBI" id="CHEBI:58280"/>
        <dbReference type="ChEBI" id="CHEBI:61402"/>
        <dbReference type="EC" id="3.6.1.73"/>
    </reaction>
</comment>
<gene>
    <name evidence="13" type="ORF">G8O30_09935</name>
</gene>
<evidence type="ECO:0000256" key="11">
    <source>
        <dbReference type="ARBA" id="ARBA00048781"/>
    </source>
</evidence>
<dbReference type="PANTHER" id="PTHR34699">
    <property type="match status" value="1"/>
</dbReference>
<evidence type="ECO:0000256" key="3">
    <source>
        <dbReference type="ARBA" id="ARBA00022723"/>
    </source>
</evidence>
<dbReference type="EMBL" id="CP049742">
    <property type="protein sequence ID" value="QPC47269.1"/>
    <property type="molecule type" value="Genomic_DNA"/>
</dbReference>
<protein>
    <recommendedName>
        <fullName evidence="9">inosine/xanthosine triphosphatase</fullName>
        <ecNumber evidence="9">3.6.1.73</ecNumber>
    </recommendedName>
</protein>
<comment type="catalytic activity">
    <reaction evidence="11">
        <text>XTP + H2O = XDP + phosphate + H(+)</text>
        <dbReference type="Rhea" id="RHEA:28406"/>
        <dbReference type="ChEBI" id="CHEBI:15377"/>
        <dbReference type="ChEBI" id="CHEBI:15378"/>
        <dbReference type="ChEBI" id="CHEBI:43474"/>
        <dbReference type="ChEBI" id="CHEBI:59884"/>
        <dbReference type="ChEBI" id="CHEBI:61314"/>
        <dbReference type="EC" id="3.6.1.73"/>
    </reaction>
</comment>
<dbReference type="SUPFAM" id="SSF52972">
    <property type="entry name" value="ITPase-like"/>
    <property type="match status" value="1"/>
</dbReference>
<evidence type="ECO:0000259" key="12">
    <source>
        <dbReference type="Pfam" id="PF01931"/>
    </source>
</evidence>
<dbReference type="InterPro" id="IPR050299">
    <property type="entry name" value="YjjX_NTPase"/>
</dbReference>
<proteinExistence type="predicted"/>
<organism evidence="13 14">
    <name type="scientific">Mangrovibacillus cuniculi</name>
    <dbReference type="NCBI Taxonomy" id="2593652"/>
    <lineage>
        <taxon>Bacteria</taxon>
        <taxon>Bacillati</taxon>
        <taxon>Bacillota</taxon>
        <taxon>Bacilli</taxon>
        <taxon>Bacillales</taxon>
        <taxon>Bacillaceae</taxon>
        <taxon>Mangrovibacillus</taxon>
    </lineage>
</organism>
<evidence type="ECO:0000256" key="6">
    <source>
        <dbReference type="ARBA" id="ARBA00022842"/>
    </source>
</evidence>
<keyword evidence="3" id="KW-0479">Metal-binding</keyword>
<dbReference type="GO" id="GO:0046872">
    <property type="term" value="F:metal ion binding"/>
    <property type="evidence" value="ECO:0007669"/>
    <property type="project" value="UniProtKB-KW"/>
</dbReference>
<evidence type="ECO:0000256" key="4">
    <source>
        <dbReference type="ARBA" id="ARBA00022741"/>
    </source>
</evidence>
<comment type="cofactor">
    <cofactor evidence="2">
        <name>Mg(2+)</name>
        <dbReference type="ChEBI" id="CHEBI:18420"/>
    </cofactor>
</comment>
<keyword evidence="5" id="KW-0378">Hydrolase</keyword>
<evidence type="ECO:0000313" key="14">
    <source>
        <dbReference type="Proteomes" id="UP000593626"/>
    </source>
</evidence>
<dbReference type="GO" id="GO:0103023">
    <property type="term" value="F:ITPase activity"/>
    <property type="evidence" value="ECO:0007669"/>
    <property type="project" value="UniProtKB-EC"/>
</dbReference>
<evidence type="ECO:0000256" key="8">
    <source>
        <dbReference type="ARBA" id="ARBA00023211"/>
    </source>
</evidence>
<keyword evidence="6" id="KW-0460">Magnesium</keyword>
<reference evidence="13 14" key="1">
    <citation type="submission" date="2019-07" db="EMBL/GenBank/DDBJ databases">
        <title>Genome sequence of 2 isolates from Red Sea Mangroves.</title>
        <authorList>
            <person name="Sefrji F."/>
            <person name="Michoud G."/>
            <person name="Merlino G."/>
            <person name="Daffonchio D."/>
        </authorList>
    </citation>
    <scope>NUCLEOTIDE SEQUENCE [LARGE SCALE GENOMIC DNA]</scope>
    <source>
        <strain evidence="13 14">R1DC41</strain>
    </source>
</reference>
<dbReference type="Pfam" id="PF01931">
    <property type="entry name" value="NTPase_I-T"/>
    <property type="match status" value="1"/>
</dbReference>
<dbReference type="GO" id="GO:0009117">
    <property type="term" value="P:nucleotide metabolic process"/>
    <property type="evidence" value="ECO:0007669"/>
    <property type="project" value="UniProtKB-KW"/>
</dbReference>
<dbReference type="InterPro" id="IPR029001">
    <property type="entry name" value="ITPase-like_fam"/>
</dbReference>
<evidence type="ECO:0000256" key="1">
    <source>
        <dbReference type="ARBA" id="ARBA00001936"/>
    </source>
</evidence>
<evidence type="ECO:0000256" key="7">
    <source>
        <dbReference type="ARBA" id="ARBA00023080"/>
    </source>
</evidence>
<evidence type="ECO:0000256" key="2">
    <source>
        <dbReference type="ARBA" id="ARBA00001946"/>
    </source>
</evidence>